<dbReference type="InterPro" id="IPR010708">
    <property type="entry name" value="5'(3')-deoxyribonucleotidase"/>
</dbReference>
<evidence type="ECO:0000256" key="1">
    <source>
        <dbReference type="PIRSR" id="PIRSR610708-1"/>
    </source>
</evidence>
<dbReference type="InterPro" id="IPR023214">
    <property type="entry name" value="HAD_sf"/>
</dbReference>
<dbReference type="Pfam" id="PF06941">
    <property type="entry name" value="NT5C"/>
    <property type="match status" value="1"/>
</dbReference>
<dbReference type="SUPFAM" id="SSF56784">
    <property type="entry name" value="HAD-like"/>
    <property type="match status" value="1"/>
</dbReference>
<sequence length="198" mass="22944">MLPIILLTTTTEGKAPKVTEAVKTVAIDVDSVLADVMLVWADEYSKRSGTRVTKKEIIRWDIPTVLPITPDTVYRYFSHVWKHRWREIPPTEPNIGDVTKRIHRKGYRISIITKRERPTVPYVAMWLDLHRVYADELLFIYDSVPKASYPFDVLIDDAPKNLVDITAPKSAILFNQPWNKDFEWPVRVNSLSEAEKLL</sequence>
<dbReference type="HOGENOM" id="CLU_123156_0_0_2"/>
<evidence type="ECO:0000313" key="3">
    <source>
        <dbReference type="Proteomes" id="UP000008037"/>
    </source>
</evidence>
<dbReference type="EMBL" id="CP002408">
    <property type="protein sequence ID" value="AFU58416.1"/>
    <property type="molecule type" value="Genomic_DNA"/>
</dbReference>
<gene>
    <name evidence="2" type="ordered locus">Ngar_c14800</name>
</gene>
<dbReference type="BioCyc" id="CNIT1237085:G1324-1478-MONOMER"/>
<dbReference type="Gene3D" id="3.40.50.1000">
    <property type="entry name" value="HAD superfamily/HAD-like"/>
    <property type="match status" value="1"/>
</dbReference>
<feature type="active site" description="Nucleophile" evidence="1">
    <location>
        <position position="28"/>
    </location>
</feature>
<dbReference type="PANTHER" id="PTHR35134">
    <property type="entry name" value="NUCLEOTIDASE YQFW-RELATED"/>
    <property type="match status" value="1"/>
</dbReference>
<keyword evidence="3" id="KW-1185">Reference proteome</keyword>
<name>K0IAQ5_NITGG</name>
<accession>K0IAQ5</accession>
<dbReference type="PANTHER" id="PTHR35134:SF2">
    <property type="entry name" value="NUCLEOTIDASE YQFW-RELATED"/>
    <property type="match status" value="1"/>
</dbReference>
<dbReference type="Proteomes" id="UP000008037">
    <property type="component" value="Chromosome"/>
</dbReference>
<dbReference type="InterPro" id="IPR052419">
    <property type="entry name" value="5_3-deoxyribonucleotidase-like"/>
</dbReference>
<dbReference type="GO" id="GO:0009264">
    <property type="term" value="P:deoxyribonucleotide catabolic process"/>
    <property type="evidence" value="ECO:0007669"/>
    <property type="project" value="InterPro"/>
</dbReference>
<dbReference type="AlphaFoldDB" id="K0IAQ5"/>
<dbReference type="GO" id="GO:0008253">
    <property type="term" value="F:5'-nucleotidase activity"/>
    <property type="evidence" value="ECO:0007669"/>
    <property type="project" value="InterPro"/>
</dbReference>
<proteinExistence type="predicted"/>
<dbReference type="InParanoid" id="K0IAQ5"/>
<organism evidence="2 3">
    <name type="scientific">Nitrososphaera gargensis (strain Ga9.2)</name>
    <dbReference type="NCBI Taxonomy" id="1237085"/>
    <lineage>
        <taxon>Archaea</taxon>
        <taxon>Nitrososphaerota</taxon>
        <taxon>Nitrososphaeria</taxon>
        <taxon>Nitrososphaerales</taxon>
        <taxon>Nitrososphaeraceae</taxon>
        <taxon>Nitrososphaera</taxon>
    </lineage>
</organism>
<evidence type="ECO:0000313" key="2">
    <source>
        <dbReference type="EMBL" id="AFU58416.1"/>
    </source>
</evidence>
<reference evidence="2 3" key="1">
    <citation type="journal article" date="2012" name="Environ. Microbiol.">
        <title>The genome of the ammonia-oxidizing Candidatus Nitrososphaera gargensis: insights into metabolic versatility and environmental adaptations.</title>
        <authorList>
            <person name="Spang A."/>
            <person name="Poehlein A."/>
            <person name="Offre P."/>
            <person name="Zumbragel S."/>
            <person name="Haider S."/>
            <person name="Rychlik N."/>
            <person name="Nowka B."/>
            <person name="Schmeisser C."/>
            <person name="Lebedeva E.V."/>
            <person name="Rattei T."/>
            <person name="Bohm C."/>
            <person name="Schmid M."/>
            <person name="Galushko A."/>
            <person name="Hatzenpichler R."/>
            <person name="Weinmaier T."/>
            <person name="Daniel R."/>
            <person name="Schleper C."/>
            <person name="Spieck E."/>
            <person name="Streit W."/>
            <person name="Wagner M."/>
        </authorList>
    </citation>
    <scope>NUCLEOTIDE SEQUENCE [LARGE SCALE GENOMIC DNA]</scope>
    <source>
        <strain evidence="3">Ga9.2</strain>
    </source>
</reference>
<dbReference type="KEGG" id="nga:Ngar_c14800"/>
<feature type="active site" description="Proton donor" evidence="1">
    <location>
        <position position="30"/>
    </location>
</feature>
<dbReference type="InterPro" id="IPR036412">
    <property type="entry name" value="HAD-like_sf"/>
</dbReference>
<protein>
    <submittedName>
        <fullName evidence="2">Uncharacterized protein</fullName>
    </submittedName>
</protein>